<evidence type="ECO:0000313" key="1">
    <source>
        <dbReference type="EMBL" id="MFC5454188.1"/>
    </source>
</evidence>
<dbReference type="EMBL" id="JBHSMQ010000001">
    <property type="protein sequence ID" value="MFC5454188.1"/>
    <property type="molecule type" value="Genomic_DNA"/>
</dbReference>
<reference evidence="2" key="1">
    <citation type="journal article" date="2019" name="Int. J. Syst. Evol. Microbiol.">
        <title>The Global Catalogue of Microorganisms (GCM) 10K type strain sequencing project: providing services to taxonomists for standard genome sequencing and annotation.</title>
        <authorList>
            <consortium name="The Broad Institute Genomics Platform"/>
            <consortium name="The Broad Institute Genome Sequencing Center for Infectious Disease"/>
            <person name="Wu L."/>
            <person name="Ma J."/>
        </authorList>
    </citation>
    <scope>NUCLEOTIDE SEQUENCE [LARGE SCALE GENOMIC DNA]</scope>
    <source>
        <strain evidence="2">CGMCC 4.1469</strain>
    </source>
</reference>
<accession>A0ABW0KL46</accession>
<name>A0ABW0KL46_9BACT</name>
<organism evidence="1 2">
    <name type="scientific">Prosthecobacter fluviatilis</name>
    <dbReference type="NCBI Taxonomy" id="445931"/>
    <lineage>
        <taxon>Bacteria</taxon>
        <taxon>Pseudomonadati</taxon>
        <taxon>Verrucomicrobiota</taxon>
        <taxon>Verrucomicrobiia</taxon>
        <taxon>Verrucomicrobiales</taxon>
        <taxon>Verrucomicrobiaceae</taxon>
        <taxon>Prosthecobacter</taxon>
    </lineage>
</organism>
<comment type="caution">
    <text evidence="1">The sequence shown here is derived from an EMBL/GenBank/DDBJ whole genome shotgun (WGS) entry which is preliminary data.</text>
</comment>
<gene>
    <name evidence="1" type="ORF">ACFQDI_04905</name>
</gene>
<sequence>MYFPLNFRFKLLTFTPEIDVTDAYGGTICHVRQQFFRLREKVDVFADDSERTLLATIEADRIIDWSARYTFRAPDGRELGAVGRRGMKSLWKAHYDVFAPGAQTPTFVIQEANPFVKMLDGLVGEIPILGIFTGYLLHPSYIATRGEGGEPVLKLTKKPALLEGRFELTQEGPANEGEQLALLLSFLMMNLLEKQRG</sequence>
<dbReference type="Proteomes" id="UP001596052">
    <property type="component" value="Unassembled WGS sequence"/>
</dbReference>
<evidence type="ECO:0000313" key="2">
    <source>
        <dbReference type="Proteomes" id="UP001596052"/>
    </source>
</evidence>
<keyword evidence="2" id="KW-1185">Reference proteome</keyword>
<dbReference type="RefSeq" id="WP_377164004.1">
    <property type="nucleotide sequence ID" value="NZ_JBHSMQ010000001.1"/>
</dbReference>
<protein>
    <submittedName>
        <fullName evidence="1">Uncharacterized protein</fullName>
    </submittedName>
</protein>
<proteinExistence type="predicted"/>